<name>A0A8T1S091_CHESE</name>
<reference evidence="1 2" key="1">
    <citation type="journal article" date="2020" name="G3 (Bethesda)">
        <title>Draft Genome of the Common Snapping Turtle, Chelydra serpentina, a Model for Phenotypic Plasticity in Reptiles.</title>
        <authorList>
            <person name="Das D."/>
            <person name="Singh S.K."/>
            <person name="Bierstedt J."/>
            <person name="Erickson A."/>
            <person name="Galli G.L.J."/>
            <person name="Crossley D.A. 2nd"/>
            <person name="Rhen T."/>
        </authorList>
    </citation>
    <scope>NUCLEOTIDE SEQUENCE [LARGE SCALE GENOMIC DNA]</scope>
    <source>
        <strain evidence="1">KW</strain>
    </source>
</reference>
<organism evidence="1 2">
    <name type="scientific">Chelydra serpentina</name>
    <name type="common">Snapping turtle</name>
    <name type="synonym">Testudo serpentina</name>
    <dbReference type="NCBI Taxonomy" id="8475"/>
    <lineage>
        <taxon>Eukaryota</taxon>
        <taxon>Metazoa</taxon>
        <taxon>Chordata</taxon>
        <taxon>Craniata</taxon>
        <taxon>Vertebrata</taxon>
        <taxon>Euteleostomi</taxon>
        <taxon>Archelosauria</taxon>
        <taxon>Testudinata</taxon>
        <taxon>Testudines</taxon>
        <taxon>Cryptodira</taxon>
        <taxon>Durocryptodira</taxon>
        <taxon>Americhelydia</taxon>
        <taxon>Chelydroidea</taxon>
        <taxon>Chelydridae</taxon>
        <taxon>Chelydra</taxon>
    </lineage>
</organism>
<dbReference type="SUPFAM" id="SSF54001">
    <property type="entry name" value="Cysteine proteinases"/>
    <property type="match status" value="1"/>
</dbReference>
<proteinExistence type="predicted"/>
<dbReference type="OrthoDB" id="413122at2759"/>
<dbReference type="EMBL" id="JAHGAV010001394">
    <property type="protein sequence ID" value="KAG6922271.1"/>
    <property type="molecule type" value="Genomic_DNA"/>
</dbReference>
<dbReference type="Gene3D" id="3.40.395.10">
    <property type="entry name" value="Adenoviral Proteinase, Chain A"/>
    <property type="match status" value="1"/>
</dbReference>
<dbReference type="Proteomes" id="UP000765507">
    <property type="component" value="Unassembled WGS sequence"/>
</dbReference>
<accession>A0A8T1S091</accession>
<dbReference type="InterPro" id="IPR038765">
    <property type="entry name" value="Papain-like_cys_pep_sf"/>
</dbReference>
<dbReference type="AlphaFoldDB" id="A0A8T1S091"/>
<comment type="caution">
    <text evidence="1">The sequence shown here is derived from an EMBL/GenBank/DDBJ whole genome shotgun (WGS) entry which is preliminary data.</text>
</comment>
<evidence type="ECO:0000313" key="2">
    <source>
        <dbReference type="Proteomes" id="UP000765507"/>
    </source>
</evidence>
<keyword evidence="2" id="KW-1185">Reference proteome</keyword>
<feature type="non-terminal residue" evidence="1">
    <location>
        <position position="1"/>
    </location>
</feature>
<gene>
    <name evidence="1" type="ORF">G0U57_003026</name>
</gene>
<protein>
    <recommendedName>
        <fullName evidence="3">Ubiquitin-like protease family profile domain-containing protein</fullName>
    </recommendedName>
</protein>
<evidence type="ECO:0000313" key="1">
    <source>
        <dbReference type="EMBL" id="KAG6922271.1"/>
    </source>
</evidence>
<evidence type="ECO:0008006" key="3">
    <source>
        <dbReference type="Google" id="ProtNLM"/>
    </source>
</evidence>
<sequence length="117" mass="13416">PFIQSATVLPTNFRSFIKRLTRKSPSDWKSKIVQHNRQTDGYNCGLLILKFAEMYLQQKNISTVETTQEANTSFRREIAIVLMKESGNNFVPYTMGSLGTCEDNRKSGIRSHNRQLS</sequence>